<dbReference type="InParanoid" id="K2S4I8"/>
<dbReference type="Proteomes" id="UP000007129">
    <property type="component" value="Unassembled WGS sequence"/>
</dbReference>
<dbReference type="AlphaFoldDB" id="K2S4I8"/>
<proteinExistence type="predicted"/>
<name>K2S4I8_MACPH</name>
<reference evidence="2 3" key="1">
    <citation type="journal article" date="2012" name="BMC Genomics">
        <title>Tools to kill: Genome of one of the most destructive plant pathogenic fungi Macrophomina phaseolina.</title>
        <authorList>
            <person name="Islam M.S."/>
            <person name="Haque M.S."/>
            <person name="Islam M.M."/>
            <person name="Emdad E.M."/>
            <person name="Halim A."/>
            <person name="Hossen Q.M.M."/>
            <person name="Hossain M.Z."/>
            <person name="Ahmed B."/>
            <person name="Rahim S."/>
            <person name="Rahman M.S."/>
            <person name="Alam M.M."/>
            <person name="Hou S."/>
            <person name="Wan X."/>
            <person name="Saito J.A."/>
            <person name="Alam M."/>
        </authorList>
    </citation>
    <scope>NUCLEOTIDE SEQUENCE [LARGE SCALE GENOMIC DNA]</scope>
    <source>
        <strain evidence="2 3">MS6</strain>
    </source>
</reference>
<feature type="region of interest" description="Disordered" evidence="1">
    <location>
        <begin position="1"/>
        <end position="21"/>
    </location>
</feature>
<accession>K2S4I8</accession>
<dbReference type="EMBL" id="AHHD01000035">
    <property type="protein sequence ID" value="EKG21873.1"/>
    <property type="molecule type" value="Genomic_DNA"/>
</dbReference>
<protein>
    <submittedName>
        <fullName evidence="2">Uncharacterized protein</fullName>
    </submittedName>
</protein>
<sequence>MLISETGSGDNSRGKRAYRRNSLPKRTGKIRWLTMKPRSMPIRRVYLQHSTGLPLRSTRTKPFQDKLERLERATSILDEVSEAELKKKKKGIEGKQELSKTDIRASLRLNRYYYELEAFVEEDEEARKAWEKPCQWAHSLRMPDRKGDVEDWDSLGVLDVDFSLRMIYPTGSPACKKLTAEHNRAISKDTADLLRERLERWVQSESGTNEAKSNGHCLSRKRRSIPFQSIFEKGSLQDQRAYIASRKNILAWPYGNHHELQRSR</sequence>
<dbReference type="VEuPathDB" id="FungiDB:MPH_00793"/>
<dbReference type="OrthoDB" id="3779652at2759"/>
<organism evidence="2 3">
    <name type="scientific">Macrophomina phaseolina (strain MS6)</name>
    <name type="common">Charcoal rot fungus</name>
    <dbReference type="NCBI Taxonomy" id="1126212"/>
    <lineage>
        <taxon>Eukaryota</taxon>
        <taxon>Fungi</taxon>
        <taxon>Dikarya</taxon>
        <taxon>Ascomycota</taxon>
        <taxon>Pezizomycotina</taxon>
        <taxon>Dothideomycetes</taxon>
        <taxon>Dothideomycetes incertae sedis</taxon>
        <taxon>Botryosphaeriales</taxon>
        <taxon>Botryosphaeriaceae</taxon>
        <taxon>Macrophomina</taxon>
    </lineage>
</organism>
<evidence type="ECO:0000313" key="3">
    <source>
        <dbReference type="Proteomes" id="UP000007129"/>
    </source>
</evidence>
<comment type="caution">
    <text evidence="2">The sequence shown here is derived from an EMBL/GenBank/DDBJ whole genome shotgun (WGS) entry which is preliminary data.</text>
</comment>
<gene>
    <name evidence="2" type="ORF">MPH_00793</name>
</gene>
<evidence type="ECO:0000313" key="2">
    <source>
        <dbReference type="EMBL" id="EKG21873.1"/>
    </source>
</evidence>
<feature type="compositionally biased region" description="Polar residues" evidence="1">
    <location>
        <begin position="1"/>
        <end position="11"/>
    </location>
</feature>
<dbReference type="HOGENOM" id="CLU_1053990_0_0_1"/>
<evidence type="ECO:0000256" key="1">
    <source>
        <dbReference type="SAM" id="MobiDB-lite"/>
    </source>
</evidence>